<comment type="similarity">
    <text evidence="2 7">Belongs to the UPF0056 (MarC) family.</text>
</comment>
<sequence length="203" mass="21945">MDWFYFLLPQACTLLLSTDALTNSSLLSQILGDYSPKKRLQLLIRESLFALLSMFCLYGLARGTISVLRTPLCAIFVVAGIAVTLTGMRAILRLSNDKGWVACVKRNPSSLSSFTPIAVPLIIGPSWLAGCCILVGKNYSVLVTSCILFSSWLLVTIATIILQVSIGNRGKGKVLLAIQTVLGLFVTIVGTQFLISGLQKAFL</sequence>
<keyword evidence="6 7" id="KW-0472">Membrane</keyword>
<feature type="transmembrane region" description="Helical" evidence="7">
    <location>
        <begin position="174"/>
        <end position="195"/>
    </location>
</feature>
<feature type="transmembrane region" description="Helical" evidence="7">
    <location>
        <begin position="74"/>
        <end position="92"/>
    </location>
</feature>
<dbReference type="EMBL" id="APJW01000003">
    <property type="protein sequence ID" value="EQM62499.1"/>
    <property type="molecule type" value="Genomic_DNA"/>
</dbReference>
<evidence type="ECO:0000313" key="9">
    <source>
        <dbReference type="Proteomes" id="UP000016064"/>
    </source>
</evidence>
<organism evidence="8 9">
    <name type="scientific">Chlamydia ibidis 10-1398/6</name>
    <dbReference type="NCBI Taxonomy" id="1046581"/>
    <lineage>
        <taxon>Bacteria</taxon>
        <taxon>Pseudomonadati</taxon>
        <taxon>Chlamydiota</taxon>
        <taxon>Chlamydiia</taxon>
        <taxon>Chlamydiales</taxon>
        <taxon>Chlamydiaceae</taxon>
        <taxon>Chlamydia/Chlamydophila group</taxon>
        <taxon>Chlamydia</taxon>
    </lineage>
</organism>
<dbReference type="RefSeq" id="WP_020370457.1">
    <property type="nucleotide sequence ID" value="NZ_APJW01000003.1"/>
</dbReference>
<evidence type="ECO:0000256" key="2">
    <source>
        <dbReference type="ARBA" id="ARBA00009784"/>
    </source>
</evidence>
<name>A0ABP2XDG7_9CHLA</name>
<keyword evidence="3" id="KW-1003">Cell membrane</keyword>
<proteinExistence type="inferred from homology"/>
<evidence type="ECO:0000256" key="5">
    <source>
        <dbReference type="ARBA" id="ARBA00022989"/>
    </source>
</evidence>
<keyword evidence="5 7" id="KW-1133">Transmembrane helix</keyword>
<comment type="subcellular location">
    <subcellularLocation>
        <location evidence="1 7">Cell membrane</location>
        <topology evidence="1 7">Multi-pass membrane protein</topology>
    </subcellularLocation>
</comment>
<keyword evidence="9" id="KW-1185">Reference proteome</keyword>
<reference evidence="8 9" key="1">
    <citation type="submission" date="2013-07" db="EMBL/GenBank/DDBJ databases">
        <title>Isolation of a new Chlamydia species from the feral Sacred Ibis (Threskiornis aethiopicus): Chlamydia ibidis.</title>
        <authorList>
            <person name="Vorimore F."/>
            <person name="Hsia R.-C."/>
            <person name="Huot-Creasy H."/>
            <person name="Bastian S."/>
            <person name="Deruyter L."/>
            <person name="Passet A."/>
            <person name="Sachse K."/>
            <person name="Bavoil P."/>
            <person name="Myers G."/>
            <person name="Laroucau K."/>
        </authorList>
    </citation>
    <scope>NUCLEOTIDE SEQUENCE [LARGE SCALE GENOMIC DNA]</scope>
    <source>
        <strain evidence="8 9">10-1398/6</strain>
    </source>
</reference>
<dbReference type="Pfam" id="PF01914">
    <property type="entry name" value="MarC"/>
    <property type="match status" value="1"/>
</dbReference>
<comment type="caution">
    <text evidence="8">The sequence shown here is derived from an EMBL/GenBank/DDBJ whole genome shotgun (WGS) entry which is preliminary data.</text>
</comment>
<evidence type="ECO:0000256" key="1">
    <source>
        <dbReference type="ARBA" id="ARBA00004651"/>
    </source>
</evidence>
<dbReference type="PANTHER" id="PTHR33508">
    <property type="entry name" value="UPF0056 MEMBRANE PROTEIN YHCE"/>
    <property type="match status" value="1"/>
</dbReference>
<keyword evidence="4 7" id="KW-0812">Transmembrane</keyword>
<dbReference type="PANTHER" id="PTHR33508:SF1">
    <property type="entry name" value="UPF0056 MEMBRANE PROTEIN YHCE"/>
    <property type="match status" value="1"/>
</dbReference>
<feature type="transmembrane region" description="Helical" evidence="7">
    <location>
        <begin position="113"/>
        <end position="136"/>
    </location>
</feature>
<evidence type="ECO:0000256" key="3">
    <source>
        <dbReference type="ARBA" id="ARBA00022475"/>
    </source>
</evidence>
<feature type="transmembrane region" description="Helical" evidence="7">
    <location>
        <begin position="142"/>
        <end position="162"/>
    </location>
</feature>
<protein>
    <recommendedName>
        <fullName evidence="7">UPF0056 membrane protein</fullName>
    </recommendedName>
</protein>
<evidence type="ECO:0000256" key="6">
    <source>
        <dbReference type="ARBA" id="ARBA00023136"/>
    </source>
</evidence>
<dbReference type="Proteomes" id="UP000016064">
    <property type="component" value="Unassembled WGS sequence"/>
</dbReference>
<dbReference type="InterPro" id="IPR002771">
    <property type="entry name" value="Multi_antbiot-R_MarC"/>
</dbReference>
<feature type="transmembrane region" description="Helical" evidence="7">
    <location>
        <begin position="48"/>
        <end position="68"/>
    </location>
</feature>
<evidence type="ECO:0000313" key="8">
    <source>
        <dbReference type="EMBL" id="EQM62499.1"/>
    </source>
</evidence>
<accession>A0ABP2XDG7</accession>
<gene>
    <name evidence="8" type="ORF">H359_0843</name>
</gene>
<evidence type="ECO:0000256" key="7">
    <source>
        <dbReference type="RuleBase" id="RU362048"/>
    </source>
</evidence>
<comment type="caution">
    <text evidence="7">Lacks conserved residue(s) required for the propagation of feature annotation.</text>
</comment>
<evidence type="ECO:0000256" key="4">
    <source>
        <dbReference type="ARBA" id="ARBA00022692"/>
    </source>
</evidence>